<dbReference type="OrthoDB" id="9800958at2"/>
<evidence type="ECO:0000313" key="12">
    <source>
        <dbReference type="EMBL" id="KAB1643167.1"/>
    </source>
</evidence>
<dbReference type="InterPro" id="IPR035911">
    <property type="entry name" value="MurE/MurF_N"/>
</dbReference>
<dbReference type="GO" id="GO:0009252">
    <property type="term" value="P:peptidoglycan biosynthetic process"/>
    <property type="evidence" value="ECO:0007669"/>
    <property type="project" value="UniProtKB-UniRule"/>
</dbReference>
<dbReference type="Gene3D" id="3.90.190.20">
    <property type="entry name" value="Mur ligase, C-terminal domain"/>
    <property type="match status" value="1"/>
</dbReference>
<comment type="similarity">
    <text evidence="1 7">Belongs to the MurCDEF family. MurE subfamily.</text>
</comment>
<evidence type="ECO:0000256" key="4">
    <source>
        <dbReference type="ARBA" id="ARBA00022984"/>
    </source>
</evidence>
<sequence length="515" mass="55258">MTQNLAEPINPTGITLTDLAHRLGAQYEGPDLRVTSVTSASDTAAAGSLFVALPGKKTHGAEFASHAAASGAIAALTDEAGAERTREAGLATIIHPAPREVMGQAASAVYDTTPGSPKLIAVTGTNGKTTTTYLLQALFNAMGIKSGLSGTVERRVGAQGVETRQSGRLTTPEADYLHGLVARMREDAVEAAAVEVSAQAITHHRIDGLRFDVAIFTNLSQDHLDDYGTLDNYFNAKLPLFSPAHSARGVTVIDDEWGQKLAREATVPMTTVSTKANTAADWQLTTQELDLEHTALELTHRDGRSFKATVNQPGWFVALDMALSVVALTDLGYDLEKIAEALGTQRELDAPLPGRLELVNPEGNGPRVYVDYGHTPASFRAVLTTLRGFTKGRLFMVFGADGDRDATKRPDMARSAALADVVVVTDYNPRFEDPAAIRATLMQTLREEFPDVESYEIADSAEGIDKAVSLANAEDIIFVGGHGHRKDVEVQGKLIPYSVKDASREALQRHGFRVE</sequence>
<evidence type="ECO:0000256" key="7">
    <source>
        <dbReference type="HAMAP-Rule" id="MF_00208"/>
    </source>
</evidence>
<feature type="domain" description="Mur ligase C-terminal" evidence="10">
    <location>
        <begin position="354"/>
        <end position="483"/>
    </location>
</feature>
<dbReference type="Pfam" id="PF01225">
    <property type="entry name" value="Mur_ligase"/>
    <property type="match status" value="1"/>
</dbReference>
<evidence type="ECO:0000256" key="1">
    <source>
        <dbReference type="ARBA" id="ARBA00005898"/>
    </source>
</evidence>
<feature type="modified residue" description="N6-carboxylysine" evidence="7">
    <location>
        <position position="237"/>
    </location>
</feature>
<comment type="function">
    <text evidence="7">Catalyzes the addition of an amino acid to the nucleotide precursor UDP-N-acetylmuramoyl-L-alanyl-D-glutamate (UMAG) in the biosynthesis of bacterial cell-wall peptidoglycan.</text>
</comment>
<organism evidence="12 13">
    <name type="scientific">Gulosibacter chungangensis</name>
    <dbReference type="NCBI Taxonomy" id="979746"/>
    <lineage>
        <taxon>Bacteria</taxon>
        <taxon>Bacillati</taxon>
        <taxon>Actinomycetota</taxon>
        <taxon>Actinomycetes</taxon>
        <taxon>Micrococcales</taxon>
        <taxon>Microbacteriaceae</taxon>
        <taxon>Gulosibacter</taxon>
    </lineage>
</organism>
<dbReference type="InterPro" id="IPR004101">
    <property type="entry name" value="Mur_ligase_C"/>
</dbReference>
<dbReference type="RefSeq" id="WP_158052216.1">
    <property type="nucleotide sequence ID" value="NZ_WBKB01000004.1"/>
</dbReference>
<dbReference type="InterPro" id="IPR005761">
    <property type="entry name" value="UDP-N-AcMur-Glu-dNH2Pim_ligase"/>
</dbReference>
<evidence type="ECO:0000259" key="11">
    <source>
        <dbReference type="Pfam" id="PF08245"/>
    </source>
</evidence>
<evidence type="ECO:0000256" key="5">
    <source>
        <dbReference type="ARBA" id="ARBA00023306"/>
    </source>
</evidence>
<keyword evidence="4 7" id="KW-0573">Peptidoglycan synthesis</keyword>
<proteinExistence type="inferred from homology"/>
<keyword evidence="3 7" id="KW-0133">Cell shape</keyword>
<evidence type="ECO:0000256" key="3">
    <source>
        <dbReference type="ARBA" id="ARBA00022960"/>
    </source>
</evidence>
<reference evidence="12 13" key="1">
    <citation type="submission" date="2019-09" db="EMBL/GenBank/DDBJ databases">
        <title>Phylogeny of genus Pseudoclavibacter and closely related genus.</title>
        <authorList>
            <person name="Li Y."/>
        </authorList>
    </citation>
    <scope>NUCLEOTIDE SEQUENCE [LARGE SCALE GENOMIC DNA]</scope>
    <source>
        <strain evidence="12 13">KCTC 13959</strain>
    </source>
</reference>
<dbReference type="GO" id="GO:0008360">
    <property type="term" value="P:regulation of cell shape"/>
    <property type="evidence" value="ECO:0007669"/>
    <property type="project" value="UniProtKB-KW"/>
</dbReference>
<dbReference type="SUPFAM" id="SSF53623">
    <property type="entry name" value="MurD-like peptide ligases, catalytic domain"/>
    <property type="match status" value="1"/>
</dbReference>
<feature type="binding site" evidence="7">
    <location>
        <begin position="170"/>
        <end position="171"/>
    </location>
    <ligand>
        <name>UDP-N-acetyl-alpha-D-muramoyl-L-alanyl-D-glutamate</name>
        <dbReference type="ChEBI" id="CHEBI:83900"/>
    </ligand>
</feature>
<dbReference type="GO" id="GO:0005524">
    <property type="term" value="F:ATP binding"/>
    <property type="evidence" value="ECO:0007669"/>
    <property type="project" value="UniProtKB-UniRule"/>
</dbReference>
<keyword evidence="7" id="KW-0963">Cytoplasm</keyword>
<comment type="caution">
    <text evidence="12">The sequence shown here is derived from an EMBL/GenBank/DDBJ whole genome shotgun (WGS) entry which is preliminary data.</text>
</comment>
<feature type="binding site" evidence="7">
    <location>
        <begin position="124"/>
        <end position="130"/>
    </location>
    <ligand>
        <name>ATP</name>
        <dbReference type="ChEBI" id="CHEBI:30616"/>
    </ligand>
</feature>
<dbReference type="GO" id="GO:0051301">
    <property type="term" value="P:cell division"/>
    <property type="evidence" value="ECO:0007669"/>
    <property type="project" value="UniProtKB-KW"/>
</dbReference>
<comment type="subcellular location">
    <subcellularLocation>
        <location evidence="7 8">Cytoplasm</location>
    </subcellularLocation>
</comment>
<feature type="domain" description="Mur ligase central" evidence="11">
    <location>
        <begin position="122"/>
        <end position="326"/>
    </location>
</feature>
<comment type="cofactor">
    <cofactor evidence="7">
        <name>Mg(2+)</name>
        <dbReference type="ChEBI" id="CHEBI:18420"/>
    </cofactor>
</comment>
<keyword evidence="6 7" id="KW-0961">Cell wall biogenesis/degradation</keyword>
<dbReference type="InterPro" id="IPR013221">
    <property type="entry name" value="Mur_ligase_cen"/>
</dbReference>
<dbReference type="InterPro" id="IPR000713">
    <property type="entry name" value="Mur_ligase_N"/>
</dbReference>
<keyword evidence="7 12" id="KW-0436">Ligase</keyword>
<dbReference type="AlphaFoldDB" id="A0A7J5BD67"/>
<dbReference type="Pfam" id="PF02875">
    <property type="entry name" value="Mur_ligase_C"/>
    <property type="match status" value="1"/>
</dbReference>
<feature type="binding site" evidence="7">
    <location>
        <position position="205"/>
    </location>
    <ligand>
        <name>UDP-N-acetyl-alpha-D-muramoyl-L-alanyl-D-glutamate</name>
        <dbReference type="ChEBI" id="CHEBI:83900"/>
    </ligand>
</feature>
<dbReference type="UniPathway" id="UPA00219"/>
<keyword evidence="13" id="KW-1185">Reference proteome</keyword>
<dbReference type="PANTHER" id="PTHR23135:SF4">
    <property type="entry name" value="UDP-N-ACETYLMURAMOYL-L-ALANYL-D-GLUTAMATE--2,6-DIAMINOPIMELATE LIGASE MURE HOMOLOG, CHLOROPLASTIC"/>
    <property type="match status" value="1"/>
</dbReference>
<dbReference type="SUPFAM" id="SSF53244">
    <property type="entry name" value="MurD-like peptide ligases, peptide-binding domain"/>
    <property type="match status" value="1"/>
</dbReference>
<gene>
    <name evidence="7" type="primary">murE</name>
    <name evidence="12" type="ORF">F8O05_07980</name>
</gene>
<comment type="caution">
    <text evidence="7">Lacks conserved residue(s) required for the propagation of feature annotation.</text>
</comment>
<dbReference type="Gene3D" id="3.40.1190.10">
    <property type="entry name" value="Mur-like, catalytic domain"/>
    <property type="match status" value="1"/>
</dbReference>
<dbReference type="EMBL" id="WBKB01000004">
    <property type="protein sequence ID" value="KAB1643167.1"/>
    <property type="molecule type" value="Genomic_DNA"/>
</dbReference>
<protein>
    <recommendedName>
        <fullName evidence="7">UDP-N-acetylmuramyl-tripeptide synthetase</fullName>
        <ecNumber evidence="7">6.3.2.-</ecNumber>
    </recommendedName>
    <alternativeName>
        <fullName evidence="7">UDP-MurNAc-tripeptide synthetase</fullName>
    </alternativeName>
</protein>
<dbReference type="Gene3D" id="3.40.1390.10">
    <property type="entry name" value="MurE/MurF, N-terminal domain"/>
    <property type="match status" value="1"/>
</dbReference>
<dbReference type="EC" id="6.3.2.-" evidence="7"/>
<dbReference type="SUPFAM" id="SSF63418">
    <property type="entry name" value="MurE/MurF N-terminal domain"/>
    <property type="match status" value="1"/>
</dbReference>
<evidence type="ECO:0000313" key="13">
    <source>
        <dbReference type="Proteomes" id="UP000433493"/>
    </source>
</evidence>
<evidence type="ECO:0000256" key="2">
    <source>
        <dbReference type="ARBA" id="ARBA00022618"/>
    </source>
</evidence>
<keyword evidence="7" id="KW-0460">Magnesium</keyword>
<dbReference type="Pfam" id="PF08245">
    <property type="entry name" value="Mur_ligase_M"/>
    <property type="match status" value="1"/>
</dbReference>
<comment type="pathway">
    <text evidence="7 8">Cell wall biogenesis; peptidoglycan biosynthesis.</text>
</comment>
<accession>A0A7J5BD67</accession>
<dbReference type="NCBIfam" id="TIGR01085">
    <property type="entry name" value="murE"/>
    <property type="match status" value="1"/>
</dbReference>
<dbReference type="GO" id="GO:0071555">
    <property type="term" value="P:cell wall organization"/>
    <property type="evidence" value="ECO:0007669"/>
    <property type="project" value="UniProtKB-KW"/>
</dbReference>
<feature type="domain" description="Mur ligase N-terminal catalytic" evidence="9">
    <location>
        <begin position="34"/>
        <end position="110"/>
    </location>
</feature>
<dbReference type="GO" id="GO:0016881">
    <property type="term" value="F:acid-amino acid ligase activity"/>
    <property type="evidence" value="ECO:0007669"/>
    <property type="project" value="UniProtKB-UniRule"/>
</dbReference>
<keyword evidence="7" id="KW-0067">ATP-binding</keyword>
<keyword evidence="5 7" id="KW-0131">Cell cycle</keyword>
<dbReference type="GO" id="GO:0000287">
    <property type="term" value="F:magnesium ion binding"/>
    <property type="evidence" value="ECO:0007669"/>
    <property type="project" value="UniProtKB-UniRule"/>
</dbReference>
<feature type="binding site" evidence="7">
    <location>
        <position position="41"/>
    </location>
    <ligand>
        <name>UDP-N-acetyl-alpha-D-muramoyl-L-alanyl-D-glutamate</name>
        <dbReference type="ChEBI" id="CHEBI:83900"/>
    </ligand>
</feature>
<name>A0A7J5BD67_9MICO</name>
<evidence type="ECO:0000256" key="6">
    <source>
        <dbReference type="ARBA" id="ARBA00023316"/>
    </source>
</evidence>
<evidence type="ECO:0000256" key="8">
    <source>
        <dbReference type="RuleBase" id="RU004135"/>
    </source>
</evidence>
<evidence type="ECO:0000259" key="10">
    <source>
        <dbReference type="Pfam" id="PF02875"/>
    </source>
</evidence>
<dbReference type="PANTHER" id="PTHR23135">
    <property type="entry name" value="MUR LIGASE FAMILY MEMBER"/>
    <property type="match status" value="1"/>
</dbReference>
<dbReference type="GO" id="GO:0005737">
    <property type="term" value="C:cytoplasm"/>
    <property type="evidence" value="ECO:0007669"/>
    <property type="project" value="UniProtKB-SubCell"/>
</dbReference>
<dbReference type="InterPro" id="IPR036615">
    <property type="entry name" value="Mur_ligase_C_dom_sf"/>
</dbReference>
<dbReference type="Proteomes" id="UP000433493">
    <property type="component" value="Unassembled WGS sequence"/>
</dbReference>
<keyword evidence="2 7" id="KW-0132">Cell division</keyword>
<keyword evidence="7" id="KW-0547">Nucleotide-binding</keyword>
<comment type="PTM">
    <text evidence="7">Carboxylation is probably crucial for Mg(2+) binding and, consequently, for the gamma-phosphate positioning of ATP.</text>
</comment>
<dbReference type="HAMAP" id="MF_00208">
    <property type="entry name" value="MurE"/>
    <property type="match status" value="1"/>
</dbReference>
<dbReference type="InterPro" id="IPR036565">
    <property type="entry name" value="Mur-like_cat_sf"/>
</dbReference>
<feature type="binding site" evidence="7">
    <location>
        <position position="197"/>
    </location>
    <ligand>
        <name>UDP-N-acetyl-alpha-D-muramoyl-L-alanyl-D-glutamate</name>
        <dbReference type="ChEBI" id="CHEBI:83900"/>
    </ligand>
</feature>
<evidence type="ECO:0000259" key="9">
    <source>
        <dbReference type="Pfam" id="PF01225"/>
    </source>
</evidence>